<feature type="transmembrane region" description="Helical" evidence="8">
    <location>
        <begin position="329"/>
        <end position="358"/>
    </location>
</feature>
<evidence type="ECO:0000256" key="5">
    <source>
        <dbReference type="ARBA" id="ARBA00022692"/>
    </source>
</evidence>
<dbReference type="GeneID" id="57097284"/>
<feature type="transmembrane region" description="Helical" evidence="8">
    <location>
        <begin position="370"/>
        <end position="394"/>
    </location>
</feature>
<protein>
    <submittedName>
        <fullName evidence="9">C4-dicarboxylate transporter</fullName>
    </submittedName>
</protein>
<dbReference type="PANTHER" id="PTHR42002">
    <property type="entry name" value="ANAEROBIC C4-DICARBOXYLATE TRANSPORTER DCUC-RELATED"/>
    <property type="match status" value="1"/>
</dbReference>
<evidence type="ECO:0000256" key="1">
    <source>
        <dbReference type="ARBA" id="ARBA00004651"/>
    </source>
</evidence>
<comment type="similarity">
    <text evidence="2">Belongs to the DcuC/DcuD transporter (TC 2.A.61) family.</text>
</comment>
<comment type="subcellular location">
    <subcellularLocation>
        <location evidence="1">Cell membrane</location>
        <topology evidence="1">Multi-pass membrane protein</topology>
    </subcellularLocation>
</comment>
<evidence type="ECO:0000313" key="10">
    <source>
        <dbReference type="Proteomes" id="UP000222310"/>
    </source>
</evidence>
<feature type="transmembrane region" description="Helical" evidence="8">
    <location>
        <begin position="406"/>
        <end position="425"/>
    </location>
</feature>
<feature type="transmembrane region" description="Helical" evidence="8">
    <location>
        <begin position="92"/>
        <end position="112"/>
    </location>
</feature>
<proteinExistence type="inferred from homology"/>
<dbReference type="InterPro" id="IPR018385">
    <property type="entry name" value="C4_dicarb_anaerob_car-like"/>
</dbReference>
<sequence length="426" mass="44680">MVSTIVTLIIIVTAVVLMFKRFDVRLSLFICAVSLFLMAGKLPQMFVIITQQMTNEKTVVPICTAMGFAYVLKLTECDRHLTHVLIAPLQYAKWLLIPGGIIAAYIVNMAIVSQSSTAAIVGTVLLPLLLAVGIAPTIAGALLLLGSSMGGELFNPGAVEVVKLAELTGKSPTNILAEVLPINLLASIIGLIVFWILVSIASEKRTKTEEKPEINFAINYIKALVPLLPMILLFFVPVVVKLPSEFANNSVAIAAAMLIAIVAAGLTTPKALHNLPTAFFEGAGYAYANIISLVITATIFTEGIKANGLIETLTNALANRAILAKFASLILPFTLAGITGSGSASAIAVMNVLVPIAAKINLEPVKVGTLVSVAAQLGRTMSPVAAVVIMSSTIAQQPPISLVKCVALPLLAGLGVLLIAALCNWI</sequence>
<gene>
    <name evidence="9" type="ORF">VF08_20965</name>
</gene>
<evidence type="ECO:0000256" key="3">
    <source>
        <dbReference type="ARBA" id="ARBA00022448"/>
    </source>
</evidence>
<keyword evidence="6 8" id="KW-1133">Transmembrane helix</keyword>
<dbReference type="Proteomes" id="UP000222310">
    <property type="component" value="Unassembled WGS sequence"/>
</dbReference>
<dbReference type="AlphaFoldDB" id="A0A9Q5ZA46"/>
<reference evidence="9 10" key="1">
    <citation type="submission" date="2015-02" db="EMBL/GenBank/DDBJ databases">
        <title>Nostoc linckia genome annotation.</title>
        <authorList>
            <person name="Zhou Z."/>
        </authorList>
    </citation>
    <scope>NUCLEOTIDE SEQUENCE [LARGE SCALE GENOMIC DNA]</scope>
    <source>
        <strain evidence="10">z8</strain>
    </source>
</reference>
<keyword evidence="3" id="KW-0813">Transport</keyword>
<evidence type="ECO:0000256" key="4">
    <source>
        <dbReference type="ARBA" id="ARBA00022475"/>
    </source>
</evidence>
<evidence type="ECO:0000256" key="6">
    <source>
        <dbReference type="ARBA" id="ARBA00022989"/>
    </source>
</evidence>
<dbReference type="GO" id="GO:0015556">
    <property type="term" value="F:C4-dicarboxylate transmembrane transporter activity"/>
    <property type="evidence" value="ECO:0007669"/>
    <property type="project" value="InterPro"/>
</dbReference>
<keyword evidence="4" id="KW-1003">Cell membrane</keyword>
<feature type="transmembrane region" description="Helical" evidence="8">
    <location>
        <begin position="24"/>
        <end position="42"/>
    </location>
</feature>
<keyword evidence="5 8" id="KW-0812">Transmembrane</keyword>
<keyword evidence="7 8" id="KW-0472">Membrane</keyword>
<feature type="transmembrane region" description="Helical" evidence="8">
    <location>
        <begin position="180"/>
        <end position="200"/>
    </location>
</feature>
<organism evidence="9 10">
    <name type="scientific">Nostoc linckia z8</name>
    <dbReference type="NCBI Taxonomy" id="1628746"/>
    <lineage>
        <taxon>Bacteria</taxon>
        <taxon>Bacillati</taxon>
        <taxon>Cyanobacteriota</taxon>
        <taxon>Cyanophyceae</taxon>
        <taxon>Nostocales</taxon>
        <taxon>Nostocaceae</taxon>
        <taxon>Nostoc</taxon>
    </lineage>
</organism>
<accession>A0A9Q5ZA46</accession>
<comment type="caution">
    <text evidence="9">The sequence shown here is derived from an EMBL/GenBank/DDBJ whole genome shotgun (WGS) entry which is preliminary data.</text>
</comment>
<dbReference type="EMBL" id="LAHD01000064">
    <property type="protein sequence ID" value="PHK01848.1"/>
    <property type="molecule type" value="Genomic_DNA"/>
</dbReference>
<dbReference type="Pfam" id="PF03606">
    <property type="entry name" value="DcuC"/>
    <property type="match status" value="1"/>
</dbReference>
<feature type="transmembrane region" description="Helical" evidence="8">
    <location>
        <begin position="278"/>
        <end position="300"/>
    </location>
</feature>
<name>A0A9Q5ZA46_NOSLI</name>
<evidence type="ECO:0000256" key="8">
    <source>
        <dbReference type="SAM" id="Phobius"/>
    </source>
</evidence>
<evidence type="ECO:0000313" key="9">
    <source>
        <dbReference type="EMBL" id="PHK01848.1"/>
    </source>
</evidence>
<evidence type="ECO:0000256" key="2">
    <source>
        <dbReference type="ARBA" id="ARBA00005275"/>
    </source>
</evidence>
<feature type="transmembrane region" description="Helical" evidence="8">
    <location>
        <begin position="124"/>
        <end position="145"/>
    </location>
</feature>
<evidence type="ECO:0000256" key="7">
    <source>
        <dbReference type="ARBA" id="ARBA00023136"/>
    </source>
</evidence>
<dbReference type="PANTHER" id="PTHR42002:SF2">
    <property type="entry name" value="ANAEROBIC C4-DICARBOXYLATE TRANSPORTER DCUC-RELATED"/>
    <property type="match status" value="1"/>
</dbReference>
<feature type="transmembrane region" description="Helical" evidence="8">
    <location>
        <begin position="220"/>
        <end position="240"/>
    </location>
</feature>
<dbReference type="InterPro" id="IPR004669">
    <property type="entry name" value="C4_dicarb_anaerob_car"/>
</dbReference>
<dbReference type="RefSeq" id="WP_099066673.1">
    <property type="nucleotide sequence ID" value="NZ_LAHD01000064.1"/>
</dbReference>
<dbReference type="NCBIfam" id="NF037994">
    <property type="entry name" value="DcuC_1"/>
    <property type="match status" value="1"/>
</dbReference>
<dbReference type="GO" id="GO:0005886">
    <property type="term" value="C:plasma membrane"/>
    <property type="evidence" value="ECO:0007669"/>
    <property type="project" value="UniProtKB-SubCell"/>
</dbReference>
<feature type="transmembrane region" description="Helical" evidence="8">
    <location>
        <begin position="246"/>
        <end position="266"/>
    </location>
</feature>